<dbReference type="GeneID" id="97289980"/>
<comment type="caution">
    <text evidence="1">The sequence shown here is derived from an EMBL/GenBank/DDBJ whole genome shotgun (WGS) entry which is preliminary data.</text>
</comment>
<dbReference type="STRING" id="556267.HWAG_00740"/>
<keyword evidence="2" id="KW-1185">Reference proteome</keyword>
<name>A0A2N3PKE9_9HELI</name>
<dbReference type="Proteomes" id="UP000233350">
    <property type="component" value="Unassembled WGS sequence"/>
</dbReference>
<evidence type="ECO:0000313" key="1">
    <source>
        <dbReference type="EMBL" id="PKT81901.1"/>
    </source>
</evidence>
<accession>A0A2N3PKE9</accession>
<dbReference type="OrthoDB" id="5319427at2"/>
<dbReference type="EMBL" id="MBPK01000011">
    <property type="protein sequence ID" value="PKT81901.1"/>
    <property type="molecule type" value="Genomic_DNA"/>
</dbReference>
<dbReference type="AlphaFoldDB" id="A0A2N3PKE9"/>
<sequence length="249" mass="28602">MKVLWIFIFIFIFIFSFSFAQNAPIKLKSDIAQYLKLDIKRKNPLEAFKPLGDRFGIPLPALSSDKVVINNFQVKKQSKSKEDFDLETEDMFNEYVVGAGFDKVSTLLSDYIKETIRQSNKSDVINLEIHLDGVATQNESGIGGDFNLVYRVHKDKINTLELLGGINHNPTSQMWSGSYGAKHRIQHKSLKKLYFEQSLVQNDDLIDERTWKYGVGYSPFKNFTTYVERENNKKGDDSTKAGVKYKITF</sequence>
<evidence type="ECO:0000313" key="2">
    <source>
        <dbReference type="Proteomes" id="UP000233350"/>
    </source>
</evidence>
<dbReference type="RefSeq" id="WP_006802434.1">
    <property type="nucleotide sequence ID" value="NZ_CABKOI010000020.1"/>
</dbReference>
<reference evidence="1 2" key="1">
    <citation type="submission" date="2016-07" db="EMBL/GenBank/DDBJ databases">
        <title>Detection of Helicobacter winghamensis from caecal content of red fox (Vulpes vulpes).</title>
        <authorList>
            <person name="Zanoni R.G."/>
            <person name="Florio D."/>
            <person name="Caffara M."/>
            <person name="Renzi M."/>
            <person name="Parisi A."/>
            <person name="Pasquali F."/>
            <person name="Manfreda G."/>
        </authorList>
    </citation>
    <scope>NUCLEOTIDE SEQUENCE [LARGE SCALE GENOMIC DNA]</scope>
    <source>
        <strain evidence="1 2">295_13</strain>
    </source>
</reference>
<proteinExistence type="predicted"/>
<organism evidence="1 2">
    <name type="scientific">Helicobacter winghamensis</name>
    <dbReference type="NCBI Taxonomy" id="157268"/>
    <lineage>
        <taxon>Bacteria</taxon>
        <taxon>Pseudomonadati</taxon>
        <taxon>Campylobacterota</taxon>
        <taxon>Epsilonproteobacteria</taxon>
        <taxon>Campylobacterales</taxon>
        <taxon>Helicobacteraceae</taxon>
        <taxon>Helicobacter</taxon>
    </lineage>
</organism>
<gene>
    <name evidence="1" type="ORF">BCM31_01585</name>
</gene>
<protein>
    <submittedName>
        <fullName evidence="1">Uncharacterized protein</fullName>
    </submittedName>
</protein>